<reference evidence="2" key="1">
    <citation type="submission" date="2021-01" db="EMBL/GenBank/DDBJ databases">
        <authorList>
            <person name="Corre E."/>
            <person name="Pelletier E."/>
            <person name="Niang G."/>
            <person name="Scheremetjew M."/>
            <person name="Finn R."/>
            <person name="Kale V."/>
            <person name="Holt S."/>
            <person name="Cochrane G."/>
            <person name="Meng A."/>
            <person name="Brown T."/>
            <person name="Cohen L."/>
        </authorList>
    </citation>
    <scope>NUCLEOTIDE SEQUENCE</scope>
    <source>
        <strain evidence="2">CCMP2058</strain>
    </source>
</reference>
<gene>
    <name evidence="2" type="ORF">LAMO00422_LOCUS17136</name>
</gene>
<feature type="region of interest" description="Disordered" evidence="1">
    <location>
        <begin position="400"/>
        <end position="431"/>
    </location>
</feature>
<dbReference type="AlphaFoldDB" id="A0A7S0DL03"/>
<feature type="compositionally biased region" description="Basic and acidic residues" evidence="1">
    <location>
        <begin position="307"/>
        <end position="323"/>
    </location>
</feature>
<feature type="compositionally biased region" description="Basic residues" evidence="1">
    <location>
        <begin position="165"/>
        <end position="179"/>
    </location>
</feature>
<accession>A0A7S0DL03</accession>
<dbReference type="EMBL" id="HBEM01025235">
    <property type="protein sequence ID" value="CAD8458185.1"/>
    <property type="molecule type" value="Transcribed_RNA"/>
</dbReference>
<name>A0A7S0DL03_9EUKA</name>
<feature type="region of interest" description="Disordered" evidence="1">
    <location>
        <begin position="158"/>
        <end position="196"/>
    </location>
</feature>
<feature type="region of interest" description="Disordered" evidence="1">
    <location>
        <begin position="307"/>
        <end position="328"/>
    </location>
</feature>
<sequence length="912" mass="102554">MATSSPEVEKVAQGGRWPSGVVVASDGSYDVKLTTFSKEGMLESVSSADLVNVLNSSGELRKLKKSALMKFLKKSKAFERMDVASTLPKLQDRDLFQIVADNKELEKKLNIDAVFRVIKRAGRHAAVMRFTRENMFKLMVEARLKAYLSVEELEEFAAGRTPQPAKKRRSRSPAKRGSRSPRGAKTARSPQKDAEKISILKKMSREKIKKMLIARKLTEKMPHGALSKAVKQMTRADALACIGASDLKRILMQQGLMAKIQMEHILGHLRINKLLRIVTREYLDRVIDKFGLQVNMEQLVEIILAGKDETDKPEPSDEKESKDTPSGFDLSTLREILQAGSNNKGKEIDVRVVKMEFRRTLDYDNTSITVYGVAQGSSPVVPVCNISKITEFVHQIRPNSRMKKRFSHSEKPHPTPNPTKPPSENFKESDDKKSMVLDSVSSIGSVESSHSGDGDGKDSEHVEVVERLVLGAFLWDWNKQTLVLVSRSSDFQYHLLNHVPKELHIPKRDKLWVPPTGFFNDRHMKMSLSVEVYDEKRLSREAARCGLVPNAKQWEIIEKKSEAELQKILSSPKLLKHINAESVLRHVSSEALTKIINQIEDAKKSKKKNNSTGTTGAITSAICRVVREEGFDRVILRMRKDRVIGVLSMSNVIDYLTDGEKQSLKSAKAPEFFTLLTDLNNKYNFIKALSLPQIADSIGRMTLPEVLEVLKPKDLLETIYDYGIASSLPLVTLLQQVKKPQLLSILRNLDGAMIAEAVFSGKKNFGTKQIIEELFGPNKEAHNLSFPENGLLRHAKIGSGTKLLEFTISDAQKQRGTYFYGVLQTSSMICFVDMDRCALRFVREVIPNVVPGLLIWNTDKTQFTMLAQGSRTRVIEFAADEADFSRFSFDADGEEQGMIGKWKITVIPEHND</sequence>
<organism evidence="2">
    <name type="scientific">Amorphochlora amoebiformis</name>
    <dbReference type="NCBI Taxonomy" id="1561963"/>
    <lineage>
        <taxon>Eukaryota</taxon>
        <taxon>Sar</taxon>
        <taxon>Rhizaria</taxon>
        <taxon>Cercozoa</taxon>
        <taxon>Chlorarachniophyceae</taxon>
        <taxon>Amorphochlora</taxon>
    </lineage>
</organism>
<protein>
    <submittedName>
        <fullName evidence="2">Uncharacterized protein</fullName>
    </submittedName>
</protein>
<evidence type="ECO:0000256" key="1">
    <source>
        <dbReference type="SAM" id="MobiDB-lite"/>
    </source>
</evidence>
<evidence type="ECO:0000313" key="2">
    <source>
        <dbReference type="EMBL" id="CAD8458185.1"/>
    </source>
</evidence>
<proteinExistence type="predicted"/>